<comment type="similarity">
    <text evidence="2">Belongs to the outer membrane factor (OMF) (TC 1.B.17) family.</text>
</comment>
<gene>
    <name evidence="9" type="ORF">FYJ29_08140</name>
</gene>
<dbReference type="AlphaFoldDB" id="A0A6L5XE78"/>
<dbReference type="InterPro" id="IPR003423">
    <property type="entry name" value="OMP_efflux"/>
</dbReference>
<protein>
    <submittedName>
        <fullName evidence="9">TolC family protein</fullName>
    </submittedName>
</protein>
<dbReference type="PANTHER" id="PTHR30026:SF20">
    <property type="entry name" value="OUTER MEMBRANE PROTEIN TOLC"/>
    <property type="match status" value="1"/>
</dbReference>
<comment type="subcellular location">
    <subcellularLocation>
        <location evidence="1">Cell outer membrane</location>
    </subcellularLocation>
</comment>
<keyword evidence="7" id="KW-0998">Cell outer membrane</keyword>
<dbReference type="InterPro" id="IPR051906">
    <property type="entry name" value="TolC-like"/>
</dbReference>
<keyword evidence="5" id="KW-0812">Transmembrane</keyword>
<keyword evidence="8" id="KW-0732">Signal</keyword>
<feature type="chain" id="PRO_5027035451" evidence="8">
    <location>
        <begin position="33"/>
        <end position="466"/>
    </location>
</feature>
<evidence type="ECO:0000256" key="4">
    <source>
        <dbReference type="ARBA" id="ARBA00022452"/>
    </source>
</evidence>
<keyword evidence="4" id="KW-1134">Transmembrane beta strand</keyword>
<dbReference type="Proteomes" id="UP000483362">
    <property type="component" value="Unassembled WGS sequence"/>
</dbReference>
<sequence length="466" mass="51702">MFYICVDKNKKVMNITQAIIAAALLLPAQIQAADTLQTTVAAKPASWTLRSCIDYAKQNNVTVRKNKVNAQSARLDLANAKAGRLPTVSASTSQQGSYAPFRKTSAVVNGSQVMSTGSKWTYSGNYGLEASMPVFDGGTTKNNIKLAEINTQIADLTADASMLTIEEQITNLYVQILYAKETVREDEEQIKLSETNLARTQEFYRNGLLAQADVSQIESQLATDRYQKVADETTLNQYRLQLKQLLEISDDENFDIATTSIDGDVLAMLPATSQVYNTALALRPEIQAGKLAMQKSDLDVKIAKAAWYPTVRLNAGLNATNMSGNGNLMTQLKQNWNNFVGVSVSIPIYDGGKTKNNIAKAQLEKQSYYLDLLETQKSLWNTIDTYRMNAYNAQQRYVAAKENANYARTSYELTSEQYRLGLKNILELTTGKTNLATANQKMLQAKYTELLNAAMLKYYMGDTINL</sequence>
<dbReference type="GO" id="GO:0015288">
    <property type="term" value="F:porin activity"/>
    <property type="evidence" value="ECO:0007669"/>
    <property type="project" value="TreeGrafter"/>
</dbReference>
<proteinExistence type="inferred from homology"/>
<keyword evidence="3" id="KW-0813">Transport</keyword>
<keyword evidence="10" id="KW-1185">Reference proteome</keyword>
<dbReference type="GO" id="GO:1990281">
    <property type="term" value="C:efflux pump complex"/>
    <property type="evidence" value="ECO:0007669"/>
    <property type="project" value="TreeGrafter"/>
</dbReference>
<dbReference type="SUPFAM" id="SSF56954">
    <property type="entry name" value="Outer membrane efflux proteins (OEP)"/>
    <property type="match status" value="1"/>
</dbReference>
<evidence type="ECO:0000256" key="7">
    <source>
        <dbReference type="ARBA" id="ARBA00023237"/>
    </source>
</evidence>
<reference evidence="9 10" key="1">
    <citation type="submission" date="2019-08" db="EMBL/GenBank/DDBJ databases">
        <title>In-depth cultivation of the pig gut microbiome towards novel bacterial diversity and tailored functional studies.</title>
        <authorList>
            <person name="Wylensek D."/>
            <person name="Hitch T.C.A."/>
            <person name="Clavel T."/>
        </authorList>
    </citation>
    <scope>NUCLEOTIDE SEQUENCE [LARGE SCALE GENOMIC DNA]</scope>
    <source>
        <strain evidence="9 10">Oil-RF-744-WCA-WT-10</strain>
    </source>
</reference>
<evidence type="ECO:0000256" key="8">
    <source>
        <dbReference type="SAM" id="SignalP"/>
    </source>
</evidence>
<dbReference type="Pfam" id="PF02321">
    <property type="entry name" value="OEP"/>
    <property type="match status" value="2"/>
</dbReference>
<comment type="caution">
    <text evidence="9">The sequence shown here is derived from an EMBL/GenBank/DDBJ whole genome shotgun (WGS) entry which is preliminary data.</text>
</comment>
<evidence type="ECO:0000256" key="2">
    <source>
        <dbReference type="ARBA" id="ARBA00007613"/>
    </source>
</evidence>
<name>A0A6L5XE78_9BACT</name>
<evidence type="ECO:0000256" key="1">
    <source>
        <dbReference type="ARBA" id="ARBA00004442"/>
    </source>
</evidence>
<evidence type="ECO:0000256" key="6">
    <source>
        <dbReference type="ARBA" id="ARBA00023136"/>
    </source>
</evidence>
<dbReference type="GO" id="GO:0009279">
    <property type="term" value="C:cell outer membrane"/>
    <property type="evidence" value="ECO:0007669"/>
    <property type="project" value="UniProtKB-SubCell"/>
</dbReference>
<dbReference type="EMBL" id="VULT01000011">
    <property type="protein sequence ID" value="MSS17723.1"/>
    <property type="molecule type" value="Genomic_DNA"/>
</dbReference>
<dbReference type="GO" id="GO:0015562">
    <property type="term" value="F:efflux transmembrane transporter activity"/>
    <property type="evidence" value="ECO:0007669"/>
    <property type="project" value="InterPro"/>
</dbReference>
<feature type="signal peptide" evidence="8">
    <location>
        <begin position="1"/>
        <end position="32"/>
    </location>
</feature>
<keyword evidence="6" id="KW-0472">Membrane</keyword>
<accession>A0A6L5XE78</accession>
<evidence type="ECO:0000256" key="3">
    <source>
        <dbReference type="ARBA" id="ARBA00022448"/>
    </source>
</evidence>
<evidence type="ECO:0000313" key="10">
    <source>
        <dbReference type="Proteomes" id="UP000483362"/>
    </source>
</evidence>
<dbReference type="Gene3D" id="1.20.1600.10">
    <property type="entry name" value="Outer membrane efflux proteins (OEP)"/>
    <property type="match status" value="1"/>
</dbReference>
<organism evidence="9 10">
    <name type="scientific">Sodaliphilus pleomorphus</name>
    <dbReference type="NCBI Taxonomy" id="2606626"/>
    <lineage>
        <taxon>Bacteria</taxon>
        <taxon>Pseudomonadati</taxon>
        <taxon>Bacteroidota</taxon>
        <taxon>Bacteroidia</taxon>
        <taxon>Bacteroidales</taxon>
        <taxon>Muribaculaceae</taxon>
        <taxon>Sodaliphilus</taxon>
    </lineage>
</organism>
<evidence type="ECO:0000256" key="5">
    <source>
        <dbReference type="ARBA" id="ARBA00022692"/>
    </source>
</evidence>
<dbReference type="PANTHER" id="PTHR30026">
    <property type="entry name" value="OUTER MEMBRANE PROTEIN TOLC"/>
    <property type="match status" value="1"/>
</dbReference>
<evidence type="ECO:0000313" key="9">
    <source>
        <dbReference type="EMBL" id="MSS17723.1"/>
    </source>
</evidence>